<organism evidence="2 3">
    <name type="scientific">Nostoc favosum CHAB5714</name>
    <dbReference type="NCBI Taxonomy" id="2780399"/>
    <lineage>
        <taxon>Bacteria</taxon>
        <taxon>Bacillati</taxon>
        <taxon>Cyanobacteriota</taxon>
        <taxon>Cyanophyceae</taxon>
        <taxon>Nostocales</taxon>
        <taxon>Nostocaceae</taxon>
        <taxon>Nostoc</taxon>
        <taxon>Nostoc favosum</taxon>
    </lineage>
</organism>
<dbReference type="PANTHER" id="PTHR34819:SF3">
    <property type="entry name" value="CELL SURFACE PROTEIN"/>
    <property type="match status" value="1"/>
</dbReference>
<dbReference type="Proteomes" id="UP001199525">
    <property type="component" value="Unassembled WGS sequence"/>
</dbReference>
<gene>
    <name evidence="2" type="ORF">LC586_17745</name>
</gene>
<keyword evidence="3" id="KW-1185">Reference proteome</keyword>
<dbReference type="RefSeq" id="WP_229486051.1">
    <property type="nucleotide sequence ID" value="NZ_JAIVFQ010000025.1"/>
</dbReference>
<accession>A0ABS8I9Y6</accession>
<evidence type="ECO:0000259" key="1">
    <source>
        <dbReference type="Pfam" id="PF01345"/>
    </source>
</evidence>
<dbReference type="Pfam" id="PF01345">
    <property type="entry name" value="DUF11"/>
    <property type="match status" value="1"/>
</dbReference>
<dbReference type="InterPro" id="IPR051172">
    <property type="entry name" value="Chlamydia_OmcB"/>
</dbReference>
<dbReference type="PANTHER" id="PTHR34819">
    <property type="entry name" value="LARGE CYSTEINE-RICH PERIPLASMIC PROTEIN OMCB"/>
    <property type="match status" value="1"/>
</dbReference>
<reference evidence="2 3" key="1">
    <citation type="journal article" date="2021" name="Microorganisms">
        <title>Genome Evolution of Filamentous Cyanobacterium Nostoc Species: From Facultative Symbiosis to Free Living.</title>
        <authorList>
            <person name="Huo D."/>
            <person name="Li H."/>
            <person name="Cai F."/>
            <person name="Guo X."/>
            <person name="Qiao Z."/>
            <person name="Wang W."/>
            <person name="Yu G."/>
            <person name="Li R."/>
        </authorList>
    </citation>
    <scope>NUCLEOTIDE SEQUENCE [LARGE SCALE GENOMIC DNA]</scope>
    <source>
        <strain evidence="2 3">CHAB 5714</strain>
    </source>
</reference>
<proteinExistence type="predicted"/>
<dbReference type="Gene3D" id="2.60.40.740">
    <property type="match status" value="1"/>
</dbReference>
<comment type="caution">
    <text evidence="2">The sequence shown here is derived from an EMBL/GenBank/DDBJ whole genome shotgun (WGS) entry which is preliminary data.</text>
</comment>
<dbReference type="InterPro" id="IPR047589">
    <property type="entry name" value="DUF11_rpt"/>
</dbReference>
<evidence type="ECO:0000313" key="2">
    <source>
        <dbReference type="EMBL" id="MCC5600998.1"/>
    </source>
</evidence>
<protein>
    <submittedName>
        <fullName evidence="2">DUF11 domain-containing protein</fullName>
    </submittedName>
</protein>
<dbReference type="NCBIfam" id="TIGR01451">
    <property type="entry name" value="B_ant_repeat"/>
    <property type="match status" value="2"/>
</dbReference>
<sequence length="960" mass="101435">MMKSLLKNLRAIAIVNIDENDRFTPTIGNLIKKTMEKPLTISCQKLWLSSFGFFLCILGNSIIQPSWAEGSKELVSDGGYRPYLEWSDLTAAGIVRKTTLKVYVEAGETVNLGSSVITSSSNPQDIVYRSPFNNQNGFCDVLNSGFGFIDTVAKEGAGPLPNPGGYTPCSFVATETGIYEVQFRSPNTTGTGNPPPRTTTAAFPTGSTQLSGVAAWDITVRDGNGVTKTGRVFTNYIAMNMGANASGGTPVALNSKLYIQTKDGYRYETDMNGVDPFGFIFFANSRGYIDRTNNSTVYHSAGGATDNSLNFSGNVRVQDPNVADTSTDITHLVFFNRPDTATLNGLSIPIAATVPTVPISFKFTGGTGGSGNQTPVGVGGNFSFNAVSTGSYQIIIDTNNDGIYDPSSDRVLQNVLSVGSSVVAWDGKNASGTNLLPLPGNVPYNAIITTRSGEYHFPMLDAENNQLGFKITMENPPSAFPNLVDQNGQQVGSTTIYYNDNNYTTANSTAMNLNPTGSMVATNPRNAARGINSALGEHEFSGSYGDFKGIDTWTYFPSQAITTPLVITTNTQANVRGTKSVRFLTDNDSSGTVTVGDRIEYTITYSNLNPGNSDAINFVINDSLPSQLNSVSAAITAATSGNNITINPSYNGAGVVAVTNSGTLRVGDTITIKITATINNANGGNPISNQANATFNTPDNATGTAGTVFTDADSAGATNNPPTPGNSFLQITDNGVDTGNNPANTADDDPTLFTVLNIISSNPKLLLTKRITRINNQDLTDIVNGRSDVVITDANYVPEPYATDDDDSKWPANYLRGLINAGTVKPGDELEYTIYFLSNGLGNATNVKFCDLVPTNVNFIPSAFNSMTPNDGGLPGADQGIALGIGSTTPTVYLSNVADSDRARLYIANDSATPSYCGLNTNGAVVVNITAPSLPNLPPATGSGTPANSYGFVRFRAKVK</sequence>
<dbReference type="EMBL" id="JAIVFQ010000025">
    <property type="protein sequence ID" value="MCC5600998.1"/>
    <property type="molecule type" value="Genomic_DNA"/>
</dbReference>
<evidence type="ECO:0000313" key="3">
    <source>
        <dbReference type="Proteomes" id="UP001199525"/>
    </source>
</evidence>
<name>A0ABS8I9Y6_9NOSO</name>
<dbReference type="InterPro" id="IPR001434">
    <property type="entry name" value="OmcB-like_DUF11"/>
</dbReference>
<feature type="domain" description="DUF11" evidence="1">
    <location>
        <begin position="589"/>
        <end position="702"/>
    </location>
</feature>